<feature type="coiled-coil region" evidence="1">
    <location>
        <begin position="317"/>
        <end position="551"/>
    </location>
</feature>
<dbReference type="PANTHER" id="PTHR35705">
    <property type="entry name" value="WPP DOMAIN-INTERACTING TAIL-ANCHORED PROTEIN 1"/>
    <property type="match status" value="1"/>
</dbReference>
<dbReference type="PANTHER" id="PTHR35705:SF2">
    <property type="entry name" value="WPP DOMAIN-INTERACTING TAIL-ANCHORED PROTEIN 2"/>
    <property type="match status" value="1"/>
</dbReference>
<keyword evidence="5" id="KW-1185">Reference proteome</keyword>
<dbReference type="InterPro" id="IPR058610">
    <property type="entry name" value="WIT1_2_N"/>
</dbReference>
<evidence type="ECO:0000313" key="4">
    <source>
        <dbReference type="EnsemblPlants" id="cds.evm.model.10.868.1.5bd9b13d.1.5bdae6e0"/>
    </source>
</evidence>
<dbReference type="InterPro" id="IPR039976">
    <property type="entry name" value="WIT1/WIT2"/>
</dbReference>
<protein>
    <recommendedName>
        <fullName evidence="3">WIT1/2 N-terminal helical bundle domain-containing protein</fullName>
    </recommendedName>
</protein>
<keyword evidence="2" id="KW-0812">Transmembrane</keyword>
<proteinExistence type="predicted"/>
<dbReference type="Pfam" id="PF26581">
    <property type="entry name" value="WIT1_2_N"/>
    <property type="match status" value="1"/>
</dbReference>
<feature type="domain" description="WIT1/2 N-terminal helical bundle" evidence="3">
    <location>
        <begin position="24"/>
        <end position="163"/>
    </location>
</feature>
<dbReference type="EnsemblPlants" id="evm.model.10.868.1.5bd9b13d.1.5bdae6e0">
    <property type="protein sequence ID" value="cds.evm.model.10.868.1.5bd9b13d.1.5bdae6e0"/>
    <property type="gene ID" value="evm.TU.10.868"/>
</dbReference>
<accession>A0A803QQP5</accession>
<evidence type="ECO:0000256" key="2">
    <source>
        <dbReference type="SAM" id="Phobius"/>
    </source>
</evidence>
<dbReference type="Proteomes" id="UP000596661">
    <property type="component" value="Unassembled WGS sequence"/>
</dbReference>
<sequence>MEDYASTVNIESSDSSKETEMLELENCMEVLTKLDLDLAYSSEKLVNLHGLLMNLLAQENELETIAVENNYISEEFMEKALVFNLLSSILDSEVRELDSFMVSLQEEIVDAHKKKSSCRNLKEQFTMMEEKLIDTEGSLRQTQLQISDVKIQSSKLQRTVLAFTHENWKNGIAEVSEHGLLSNINAQSNLQMAGQRHILKMLEKSLARELDLEKRLTESRKSEEELKHKLHYTEQVAFRMEETAQVVWGRFLEAENSVVVLKGTSHELLGRIQLAHFNLNSMVQRENEMKCKYQDCVEDLKQKDAALQSFKIRTAENSAIDAELSNLRETLKLLEEKVKESELHLSNEKATNSSSEAKIRELENLIESFRESTDVADTRAESAELKVAELTGTNVELTEELNFLKGSASKAEKKVGVLEKQLREAEIQLQNAKAVSEASQEQQNMLYSAIWDMETLIEDLKSKVAKAENKTDDAEEHCIILSETNSELTKELSILRERIEYLEESLEQATRSKVESANDINVKTKFIMDLVMQLGKEREHIEKQLNLLTKENKTMAVKLGMTVKDASVGYNSNNDDDKDLPSLTNNLSNNDSCAKSSFEAVKDSVGQSFQLDETHEASSSSDNDVRNSNSVNSGVDIVSKLEVSNVVSSTRCLNLKYVFVVAMFVSLLIVSAMYLLNQTLPISLIFFV</sequence>
<dbReference type="Gramene" id="evm.model.10.868.1.5bd9b13d.1.5bdae6e0">
    <property type="protein sequence ID" value="cds.evm.model.10.868.1.5bd9b13d.1.5bdae6e0"/>
    <property type="gene ID" value="evm.TU.10.868"/>
</dbReference>
<dbReference type="SUPFAM" id="SSF57997">
    <property type="entry name" value="Tropomyosin"/>
    <property type="match status" value="1"/>
</dbReference>
<feature type="transmembrane region" description="Helical" evidence="2">
    <location>
        <begin position="657"/>
        <end position="676"/>
    </location>
</feature>
<keyword evidence="2" id="KW-1133">Transmembrane helix</keyword>
<name>A0A803QQP5_CANSA</name>
<evidence type="ECO:0000256" key="1">
    <source>
        <dbReference type="SAM" id="Coils"/>
    </source>
</evidence>
<keyword evidence="1" id="KW-0175">Coiled coil</keyword>
<dbReference type="AlphaFoldDB" id="A0A803QQP5"/>
<evidence type="ECO:0000313" key="5">
    <source>
        <dbReference type="Proteomes" id="UP000596661"/>
    </source>
</evidence>
<organism evidence="4 5">
    <name type="scientific">Cannabis sativa</name>
    <name type="common">Hemp</name>
    <name type="synonym">Marijuana</name>
    <dbReference type="NCBI Taxonomy" id="3483"/>
    <lineage>
        <taxon>Eukaryota</taxon>
        <taxon>Viridiplantae</taxon>
        <taxon>Streptophyta</taxon>
        <taxon>Embryophyta</taxon>
        <taxon>Tracheophyta</taxon>
        <taxon>Spermatophyta</taxon>
        <taxon>Magnoliopsida</taxon>
        <taxon>eudicotyledons</taxon>
        <taxon>Gunneridae</taxon>
        <taxon>Pentapetalae</taxon>
        <taxon>rosids</taxon>
        <taxon>fabids</taxon>
        <taxon>Rosales</taxon>
        <taxon>Cannabaceae</taxon>
        <taxon>Cannabis</taxon>
    </lineage>
</organism>
<keyword evidence="2" id="KW-0472">Membrane</keyword>
<dbReference type="EMBL" id="UZAU01000813">
    <property type="status" value="NOT_ANNOTATED_CDS"/>
    <property type="molecule type" value="Genomic_DNA"/>
</dbReference>
<dbReference type="OMA" id="IDNCIGQ"/>
<reference evidence="4" key="1">
    <citation type="submission" date="2021-03" db="UniProtKB">
        <authorList>
            <consortium name="EnsemblPlants"/>
        </authorList>
    </citation>
    <scope>IDENTIFICATION</scope>
</reference>
<dbReference type="OrthoDB" id="1936068at2759"/>
<evidence type="ECO:0000259" key="3">
    <source>
        <dbReference type="Pfam" id="PF26581"/>
    </source>
</evidence>